<keyword evidence="3" id="KW-0812">Transmembrane</keyword>
<evidence type="ECO:0000256" key="2">
    <source>
        <dbReference type="SAM" id="MobiDB-lite"/>
    </source>
</evidence>
<feature type="transmembrane region" description="Helical" evidence="3">
    <location>
        <begin position="248"/>
        <end position="270"/>
    </location>
</feature>
<keyword evidence="1" id="KW-0175">Coiled coil</keyword>
<evidence type="ECO:0000256" key="1">
    <source>
        <dbReference type="SAM" id="Coils"/>
    </source>
</evidence>
<feature type="region of interest" description="Disordered" evidence="2">
    <location>
        <begin position="389"/>
        <end position="415"/>
    </location>
</feature>
<comment type="caution">
    <text evidence="4">The sequence shown here is derived from an EMBL/GenBank/DDBJ whole genome shotgun (WGS) entry which is preliminary data.</text>
</comment>
<feature type="transmembrane region" description="Helical" evidence="3">
    <location>
        <begin position="159"/>
        <end position="178"/>
    </location>
</feature>
<accession>A0A8J7B728</accession>
<dbReference type="RefSeq" id="WP_194027955.1">
    <property type="nucleotide sequence ID" value="NZ_JADEWZ010000003.1"/>
</dbReference>
<sequence>MKFFKSFWLWLLGGLFWDSPLLPWSLGTFNKETLFEDVHTHPLAKLLEYGQQELFQRFYCVVLTTARRVRREEEELADLLSKQEEFAAQVASLEGEVANRPKATPDSETYEILTQIPPKPTIPKWEVFLTVGLSSMLLLGIVEFLGFNLQSLTLDKLPLLMLGLAFAICINLAEYKGIVGLVKGVRRYDPKRSFHNDPRYAETVPFWSRIQSGDAAIWTSIAIVVMETCFAAPGLINLLHPDEKKKFLFQLTVFAAAGLAALVNIILAWGNALAEIQWEQTMEEYKLELKRELEARQQNPEYREQYERNWQQQQEIRKQTQELYSKLGAAKAHLQEVTKQVAKKEQDVSTMREQARREYERWEIAVRRWMQSHPDIVERFIEYYPQWQEEDDESSNNGYRRLKPVKQSNNVVNPN</sequence>
<feature type="coiled-coil region" evidence="1">
    <location>
        <begin position="69"/>
        <end position="96"/>
    </location>
</feature>
<dbReference type="Proteomes" id="UP000654482">
    <property type="component" value="Unassembled WGS sequence"/>
</dbReference>
<evidence type="ECO:0000256" key="3">
    <source>
        <dbReference type="SAM" id="Phobius"/>
    </source>
</evidence>
<dbReference type="EMBL" id="JADEWZ010000003">
    <property type="protein sequence ID" value="MBE9114871.1"/>
    <property type="molecule type" value="Genomic_DNA"/>
</dbReference>
<feature type="coiled-coil region" evidence="1">
    <location>
        <begin position="327"/>
        <end position="372"/>
    </location>
</feature>
<protein>
    <submittedName>
        <fullName evidence="4">Uncharacterized protein</fullName>
    </submittedName>
</protein>
<keyword evidence="3" id="KW-1133">Transmembrane helix</keyword>
<gene>
    <name evidence="4" type="ORF">IQ249_03070</name>
</gene>
<keyword evidence="5" id="KW-1185">Reference proteome</keyword>
<dbReference type="AlphaFoldDB" id="A0A8J7B728"/>
<feature type="compositionally biased region" description="Polar residues" evidence="2">
    <location>
        <begin position="406"/>
        <end position="415"/>
    </location>
</feature>
<reference evidence="4" key="1">
    <citation type="submission" date="2020-10" db="EMBL/GenBank/DDBJ databases">
        <authorList>
            <person name="Castelo-Branco R."/>
            <person name="Eusebio N."/>
            <person name="Adriana R."/>
            <person name="Vieira A."/>
            <person name="Brugerolle De Fraissinette N."/>
            <person name="Rezende De Castro R."/>
            <person name="Schneider M.P."/>
            <person name="Vasconcelos V."/>
            <person name="Leao P.N."/>
        </authorList>
    </citation>
    <scope>NUCLEOTIDE SEQUENCE</scope>
    <source>
        <strain evidence="4">LEGE 07157</strain>
    </source>
</reference>
<keyword evidence="3" id="KW-0472">Membrane</keyword>
<evidence type="ECO:0000313" key="4">
    <source>
        <dbReference type="EMBL" id="MBE9114871.1"/>
    </source>
</evidence>
<feature type="transmembrane region" description="Helical" evidence="3">
    <location>
        <begin position="215"/>
        <end position="236"/>
    </location>
</feature>
<feature type="transmembrane region" description="Helical" evidence="3">
    <location>
        <begin position="127"/>
        <end position="147"/>
    </location>
</feature>
<evidence type="ECO:0000313" key="5">
    <source>
        <dbReference type="Proteomes" id="UP000654482"/>
    </source>
</evidence>
<organism evidence="4 5">
    <name type="scientific">Lusitaniella coriacea LEGE 07157</name>
    <dbReference type="NCBI Taxonomy" id="945747"/>
    <lineage>
        <taxon>Bacteria</taxon>
        <taxon>Bacillati</taxon>
        <taxon>Cyanobacteriota</taxon>
        <taxon>Cyanophyceae</taxon>
        <taxon>Spirulinales</taxon>
        <taxon>Lusitaniellaceae</taxon>
        <taxon>Lusitaniella</taxon>
    </lineage>
</organism>
<name>A0A8J7B728_9CYAN</name>
<proteinExistence type="predicted"/>